<dbReference type="Gene3D" id="2.60.120.260">
    <property type="entry name" value="Galactose-binding domain-like"/>
    <property type="match status" value="1"/>
</dbReference>
<dbReference type="Proteomes" id="UP000325105">
    <property type="component" value="Unassembled WGS sequence"/>
</dbReference>
<dbReference type="EMBL" id="VNHX01000017">
    <property type="protein sequence ID" value="TYP92245.1"/>
    <property type="molecule type" value="Genomic_DNA"/>
</dbReference>
<comment type="caution">
    <text evidence="2">The sequence shown here is derived from an EMBL/GenBank/DDBJ whole genome shotgun (WGS) entry which is preliminary data.</text>
</comment>
<gene>
    <name evidence="2" type="ORF">BC792_11720</name>
</gene>
<organism evidence="2 3">
    <name type="scientific">Sphingobacterium allocomposti</name>
    <dbReference type="NCBI Taxonomy" id="415956"/>
    <lineage>
        <taxon>Bacteria</taxon>
        <taxon>Pseudomonadati</taxon>
        <taxon>Bacteroidota</taxon>
        <taxon>Sphingobacteriia</taxon>
        <taxon>Sphingobacteriales</taxon>
        <taxon>Sphingobacteriaceae</taxon>
        <taxon>Sphingobacterium</taxon>
    </lineage>
</organism>
<dbReference type="OrthoDB" id="792783at2"/>
<dbReference type="RefSeq" id="WP_148909350.1">
    <property type="nucleotide sequence ID" value="NZ_VNHX01000017.1"/>
</dbReference>
<dbReference type="AlphaFoldDB" id="A0A5S5D9A5"/>
<dbReference type="SUPFAM" id="SSF49785">
    <property type="entry name" value="Galactose-binding domain-like"/>
    <property type="match status" value="1"/>
</dbReference>
<keyword evidence="3" id="KW-1185">Reference proteome</keyword>
<keyword evidence="1" id="KW-0732">Signal</keyword>
<dbReference type="InterPro" id="IPR008979">
    <property type="entry name" value="Galactose-bd-like_sf"/>
</dbReference>
<name>A0A5S5D9A5_9SPHI</name>
<sequence length="457" mass="49974">MKTVKNIGFIITLLCAFAACRETALEDFRPVETSAVQVSAGTTIKNVTKTNESLTVTVGLTLSGHASKAFEVGLRVNQDTVLKQLEAGTLKDVSAVSAAAVQIDNVAKVSYGSDVAEFRIAITRTEVERHFGKKIAIGYSLNDASKENNIDEKNSVGIIILNTAELLTVEDIHYLSFQTGGDIVTARDRQNYNSSSGGISIPLTVNLASFPGNAFSIDIVTDLDTVQRMVTAGTLPPNTVALPEDRFTVDDKLSFRSNASQATFAVDVPWSTINENEGKLLAVVVRLRNPSLHIVDPAKSFTTILIDCDNVLEEDVTNLGVFSVNRDNGGGPDAAEGSKKMVDNNFTSKFLQPDFTGDLVCMLVFPEPQKIGAYTLTSGNDAQQRDPNEWELQASNDGVNWTTIDSRRNETFANRLMTRRFNIAYPVAYTHYRLNITSIVGGTNLFQITEWRMIKVR</sequence>
<dbReference type="PROSITE" id="PS51257">
    <property type="entry name" value="PROKAR_LIPOPROTEIN"/>
    <property type="match status" value="1"/>
</dbReference>
<feature type="signal peptide" evidence="1">
    <location>
        <begin position="1"/>
        <end position="18"/>
    </location>
</feature>
<evidence type="ECO:0000313" key="3">
    <source>
        <dbReference type="Proteomes" id="UP000325105"/>
    </source>
</evidence>
<evidence type="ECO:0008006" key="4">
    <source>
        <dbReference type="Google" id="ProtNLM"/>
    </source>
</evidence>
<evidence type="ECO:0000313" key="2">
    <source>
        <dbReference type="EMBL" id="TYP92245.1"/>
    </source>
</evidence>
<evidence type="ECO:0000256" key="1">
    <source>
        <dbReference type="SAM" id="SignalP"/>
    </source>
</evidence>
<protein>
    <recommendedName>
        <fullName evidence="4">F5/8 type C domain-containing protein</fullName>
    </recommendedName>
</protein>
<reference evidence="2 3" key="1">
    <citation type="submission" date="2019-07" db="EMBL/GenBank/DDBJ databases">
        <title>Genomic Encyclopedia of Archaeal and Bacterial Type Strains, Phase II (KMG-II): from individual species to whole genera.</title>
        <authorList>
            <person name="Goeker M."/>
        </authorList>
    </citation>
    <scope>NUCLEOTIDE SEQUENCE [LARGE SCALE GENOMIC DNA]</scope>
    <source>
        <strain evidence="2 3">DSM 18850</strain>
    </source>
</reference>
<accession>A0A5S5D9A5</accession>
<feature type="chain" id="PRO_5024330655" description="F5/8 type C domain-containing protein" evidence="1">
    <location>
        <begin position="19"/>
        <end position="457"/>
    </location>
</feature>
<proteinExistence type="predicted"/>